<comment type="caution">
    <text evidence="1">The sequence shown here is derived from an EMBL/GenBank/DDBJ whole genome shotgun (WGS) entry which is preliminary data.</text>
</comment>
<evidence type="ECO:0000313" key="1">
    <source>
        <dbReference type="EMBL" id="ODR53055.1"/>
    </source>
</evidence>
<accession>A0A1E3UK75</accession>
<dbReference type="AlphaFoldDB" id="A0A1E3UK75"/>
<organism evidence="1 2">
    <name type="scientific">Eisenbergiella tayi</name>
    <dbReference type="NCBI Taxonomy" id="1432052"/>
    <lineage>
        <taxon>Bacteria</taxon>
        <taxon>Bacillati</taxon>
        <taxon>Bacillota</taxon>
        <taxon>Clostridia</taxon>
        <taxon>Lachnospirales</taxon>
        <taxon>Lachnospiraceae</taxon>
        <taxon>Eisenbergiella</taxon>
    </lineage>
</organism>
<proteinExistence type="predicted"/>
<protein>
    <submittedName>
        <fullName evidence="1">Uncharacterized protein</fullName>
    </submittedName>
</protein>
<gene>
    <name evidence="1" type="ORF">BEI59_09330</name>
</gene>
<reference evidence="1 2" key="1">
    <citation type="submission" date="2016-08" db="EMBL/GenBank/DDBJ databases">
        <authorList>
            <person name="Seilhamer J.J."/>
        </authorList>
    </citation>
    <scope>NUCLEOTIDE SEQUENCE [LARGE SCALE GENOMIC DNA]</scope>
    <source>
        <strain evidence="1 2">NML150140-1</strain>
    </source>
</reference>
<dbReference type="EMBL" id="MEHA01000005">
    <property type="protein sequence ID" value="ODR53055.1"/>
    <property type="molecule type" value="Genomic_DNA"/>
</dbReference>
<evidence type="ECO:0000313" key="2">
    <source>
        <dbReference type="Proteomes" id="UP000094271"/>
    </source>
</evidence>
<name>A0A1E3UK75_9FIRM</name>
<dbReference type="Proteomes" id="UP000094271">
    <property type="component" value="Unassembled WGS sequence"/>
</dbReference>
<sequence>MLLSGRQIRILSRPDTVQRFLHRDGILPGIGHTFNSADSIGMPLADALPPEGIILSLRKDGVGIQTVQRKHSRIPAAGYDSHFSALFRFRIHSGEMLRYLRMGIKTVYHMEIPCKFRGLYG</sequence>